<evidence type="ECO:0000313" key="3">
    <source>
        <dbReference type="EMBL" id="PZP43104.1"/>
    </source>
</evidence>
<sequence>MKKIALGIFALICFIKPWAQNSSTTSFDVDGIKVIFKPTIKETVSVRVYFKGGVTNYPENQAGIETLALSALTECGTKKYTADAFKDTSDKYLIKIGGTSSYDYGFVSMLSISKFFDKGWDLLTEAIMNPSFNESELNQLK</sequence>
<dbReference type="Proteomes" id="UP000249645">
    <property type="component" value="Unassembled WGS sequence"/>
</dbReference>
<evidence type="ECO:0000259" key="2">
    <source>
        <dbReference type="Pfam" id="PF00675"/>
    </source>
</evidence>
<reference evidence="3 4" key="1">
    <citation type="submission" date="2017-11" db="EMBL/GenBank/DDBJ databases">
        <title>Infants hospitalized years apart are colonized by the same room-sourced microbial strains.</title>
        <authorList>
            <person name="Brooks B."/>
            <person name="Olm M.R."/>
            <person name="Firek B.A."/>
            <person name="Baker R."/>
            <person name="Thomas B.C."/>
            <person name="Morowitz M.J."/>
            <person name="Banfield J.F."/>
        </authorList>
    </citation>
    <scope>NUCLEOTIDE SEQUENCE [LARGE SCALE GENOMIC DNA]</scope>
    <source>
        <strain evidence="3">S2_009_000_R2_76</strain>
    </source>
</reference>
<dbReference type="InterPro" id="IPR011249">
    <property type="entry name" value="Metalloenz_LuxS/M16"/>
</dbReference>
<dbReference type="EMBL" id="QFOI01000390">
    <property type="protein sequence ID" value="PZP43104.1"/>
    <property type="molecule type" value="Genomic_DNA"/>
</dbReference>
<proteinExistence type="predicted"/>
<dbReference type="AlphaFoldDB" id="A0A2W5EMB3"/>
<dbReference type="SUPFAM" id="SSF63411">
    <property type="entry name" value="LuxS/MPP-like metallohydrolase"/>
    <property type="match status" value="1"/>
</dbReference>
<feature type="domain" description="Peptidase M16 N-terminal" evidence="2">
    <location>
        <begin position="40"/>
        <end position="139"/>
    </location>
</feature>
<keyword evidence="1" id="KW-0732">Signal</keyword>
<evidence type="ECO:0000256" key="1">
    <source>
        <dbReference type="SAM" id="SignalP"/>
    </source>
</evidence>
<dbReference type="InterPro" id="IPR011765">
    <property type="entry name" value="Pept_M16_N"/>
</dbReference>
<accession>A0A2W5EMB3</accession>
<dbReference type="Gene3D" id="3.30.830.10">
    <property type="entry name" value="Metalloenzyme, LuxS/M16 peptidase-like"/>
    <property type="match status" value="1"/>
</dbReference>
<protein>
    <recommendedName>
        <fullName evidence="2">Peptidase M16 N-terminal domain-containing protein</fullName>
    </recommendedName>
</protein>
<gene>
    <name evidence="3" type="ORF">DI598_16120</name>
</gene>
<feature type="non-terminal residue" evidence="3">
    <location>
        <position position="141"/>
    </location>
</feature>
<feature type="chain" id="PRO_5016066353" description="Peptidase M16 N-terminal domain-containing protein" evidence="1">
    <location>
        <begin position="20"/>
        <end position="141"/>
    </location>
</feature>
<comment type="caution">
    <text evidence="3">The sequence shown here is derived from an EMBL/GenBank/DDBJ whole genome shotgun (WGS) entry which is preliminary data.</text>
</comment>
<feature type="signal peptide" evidence="1">
    <location>
        <begin position="1"/>
        <end position="19"/>
    </location>
</feature>
<dbReference type="GO" id="GO:0046872">
    <property type="term" value="F:metal ion binding"/>
    <property type="evidence" value="ECO:0007669"/>
    <property type="project" value="InterPro"/>
</dbReference>
<dbReference type="Pfam" id="PF00675">
    <property type="entry name" value="Peptidase_M16"/>
    <property type="match status" value="1"/>
</dbReference>
<name>A0A2W5EMB3_9SPHI</name>
<evidence type="ECO:0000313" key="4">
    <source>
        <dbReference type="Proteomes" id="UP000249645"/>
    </source>
</evidence>
<organism evidence="3 4">
    <name type="scientific">Pseudopedobacter saltans</name>
    <dbReference type="NCBI Taxonomy" id="151895"/>
    <lineage>
        <taxon>Bacteria</taxon>
        <taxon>Pseudomonadati</taxon>
        <taxon>Bacteroidota</taxon>
        <taxon>Sphingobacteriia</taxon>
        <taxon>Sphingobacteriales</taxon>
        <taxon>Sphingobacteriaceae</taxon>
        <taxon>Pseudopedobacter</taxon>
    </lineage>
</organism>